<feature type="domain" description="Alpha/beta hydrolase fold-3" evidence="2">
    <location>
        <begin position="81"/>
        <end position="290"/>
    </location>
</feature>
<evidence type="ECO:0000259" key="2">
    <source>
        <dbReference type="Pfam" id="PF07859"/>
    </source>
</evidence>
<proteinExistence type="predicted"/>
<dbReference type="PROSITE" id="PS01174">
    <property type="entry name" value="LIPASE_GDXG_SER"/>
    <property type="match status" value="1"/>
</dbReference>
<keyword evidence="5" id="KW-1185">Reference proteome</keyword>
<evidence type="ECO:0000313" key="3">
    <source>
        <dbReference type="EMBL" id="KAG0453275.1"/>
    </source>
</evidence>
<protein>
    <recommendedName>
        <fullName evidence="2">Alpha/beta hydrolase fold-3 domain-containing protein</fullName>
    </recommendedName>
</protein>
<reference evidence="5 6" key="1">
    <citation type="journal article" date="2020" name="Nat. Food">
        <title>A phased Vanilla planifolia genome enables genetic improvement of flavour and production.</title>
        <authorList>
            <person name="Hasing T."/>
            <person name="Tang H."/>
            <person name="Brym M."/>
            <person name="Khazi F."/>
            <person name="Huang T."/>
            <person name="Chambers A.H."/>
        </authorList>
    </citation>
    <scope>NUCLEOTIDE SEQUENCE [LARGE SCALE GENOMIC DNA]</scope>
    <source>
        <tissue evidence="4">Leaf</tissue>
    </source>
</reference>
<dbReference type="InterPro" id="IPR033140">
    <property type="entry name" value="Lipase_GDXG_put_SER_AS"/>
</dbReference>
<dbReference type="Gene3D" id="3.40.50.1820">
    <property type="entry name" value="alpha/beta hydrolase"/>
    <property type="match status" value="1"/>
</dbReference>
<dbReference type="Proteomes" id="UP000636800">
    <property type="component" value="Unassembled WGS sequence"/>
</dbReference>
<dbReference type="InterPro" id="IPR050466">
    <property type="entry name" value="Carboxylest/Gibb_receptor"/>
</dbReference>
<dbReference type="AlphaFoldDB" id="A0A835PME7"/>
<organism evidence="4 6">
    <name type="scientific">Vanilla planifolia</name>
    <name type="common">Vanilla</name>
    <dbReference type="NCBI Taxonomy" id="51239"/>
    <lineage>
        <taxon>Eukaryota</taxon>
        <taxon>Viridiplantae</taxon>
        <taxon>Streptophyta</taxon>
        <taxon>Embryophyta</taxon>
        <taxon>Tracheophyta</taxon>
        <taxon>Spermatophyta</taxon>
        <taxon>Magnoliopsida</taxon>
        <taxon>Liliopsida</taxon>
        <taxon>Asparagales</taxon>
        <taxon>Orchidaceae</taxon>
        <taxon>Vanilloideae</taxon>
        <taxon>Vanilleae</taxon>
        <taxon>Vanilla</taxon>
    </lineage>
</organism>
<dbReference type="EMBL" id="JADCNL010000014">
    <property type="protein sequence ID" value="KAG0453275.1"/>
    <property type="molecule type" value="Genomic_DNA"/>
</dbReference>
<dbReference type="InterPro" id="IPR029058">
    <property type="entry name" value="AB_hydrolase_fold"/>
</dbReference>
<evidence type="ECO:0000313" key="5">
    <source>
        <dbReference type="Proteomes" id="UP000636800"/>
    </source>
</evidence>
<sequence>MGKPTAAAASSVVDVEIPHLIRTYKCGRIRRLNLSKLVPPAIDPRTGVASEDVVVNRVTGLSARLYRPPAAVLSTRQLPLLVYFHGGGFCSGSAFNSTYHSYLNSLVSETGIQAVSVDYRLAPESPLPAAYDDSWEALCWAIGSRLGREVFLAGDSAGANIAHEMGVRLGREGREVEGMALVHPFFWGRESIGRESEERKGVLFQARDACELWRLVCPKAVDGLDSPWLNPLVEGGSGLAGLGCRRLIVCVAGMDILWDRGRAYYEKLVASGWPGEAELFESDGVDHGFHLFQRRSVQAANLMRRS</sequence>
<evidence type="ECO:0000256" key="1">
    <source>
        <dbReference type="PROSITE-ProRule" id="PRU10038"/>
    </source>
</evidence>
<dbReference type="GO" id="GO:0016787">
    <property type="term" value="F:hydrolase activity"/>
    <property type="evidence" value="ECO:0007669"/>
    <property type="project" value="InterPro"/>
</dbReference>
<dbReference type="PANTHER" id="PTHR23024">
    <property type="entry name" value="ARYLACETAMIDE DEACETYLASE"/>
    <property type="match status" value="1"/>
</dbReference>
<accession>A0A835PME7</accession>
<dbReference type="InterPro" id="IPR013094">
    <property type="entry name" value="AB_hydrolase_3"/>
</dbReference>
<evidence type="ECO:0000313" key="6">
    <source>
        <dbReference type="Proteomes" id="UP000639772"/>
    </source>
</evidence>
<evidence type="ECO:0000313" key="4">
    <source>
        <dbReference type="EMBL" id="KAG0454364.1"/>
    </source>
</evidence>
<dbReference type="EMBL" id="JADCNM010000014">
    <property type="protein sequence ID" value="KAG0454364.1"/>
    <property type="molecule type" value="Genomic_DNA"/>
</dbReference>
<dbReference type="Pfam" id="PF07859">
    <property type="entry name" value="Abhydrolase_3"/>
    <property type="match status" value="1"/>
</dbReference>
<comment type="caution">
    <text evidence="4">The sequence shown here is derived from an EMBL/GenBank/DDBJ whole genome shotgun (WGS) entry which is preliminary data.</text>
</comment>
<dbReference type="SUPFAM" id="SSF53474">
    <property type="entry name" value="alpha/beta-Hydrolases"/>
    <property type="match status" value="1"/>
</dbReference>
<feature type="active site" evidence="1">
    <location>
        <position position="156"/>
    </location>
</feature>
<gene>
    <name evidence="4" type="ORF">HPP92_025668</name>
    <name evidence="3" type="ORF">HPP92_025939</name>
</gene>
<dbReference type="PANTHER" id="PTHR23024:SF577">
    <property type="entry name" value="CARBOXYLESTERASE 2-RELATED"/>
    <property type="match status" value="1"/>
</dbReference>
<dbReference type="Proteomes" id="UP000639772">
    <property type="component" value="Unassembled WGS sequence"/>
</dbReference>
<name>A0A835PME7_VANPL</name>
<dbReference type="OrthoDB" id="408631at2759"/>